<feature type="signal peptide" evidence="1">
    <location>
        <begin position="1"/>
        <end position="28"/>
    </location>
</feature>
<evidence type="ECO:0000313" key="4">
    <source>
        <dbReference type="Proteomes" id="UP000243459"/>
    </source>
</evidence>
<name>A0A5P1E390_ASPOF</name>
<dbReference type="Gramene" id="ONK57101">
    <property type="protein sequence ID" value="ONK57101"/>
    <property type="gene ID" value="A4U43_C10F16630"/>
</dbReference>
<keyword evidence="4" id="KW-1185">Reference proteome</keyword>
<dbReference type="Proteomes" id="UP000243459">
    <property type="component" value="Chromosome 10"/>
</dbReference>
<evidence type="ECO:0000313" key="3">
    <source>
        <dbReference type="EMBL" id="ONK57101.1"/>
    </source>
</evidence>
<reference evidence="4" key="1">
    <citation type="journal article" date="2017" name="Nat. Commun.">
        <title>The asparagus genome sheds light on the origin and evolution of a young Y chromosome.</title>
        <authorList>
            <person name="Harkess A."/>
            <person name="Zhou J."/>
            <person name="Xu C."/>
            <person name="Bowers J.E."/>
            <person name="Van der Hulst R."/>
            <person name="Ayyampalayam S."/>
            <person name="Mercati F."/>
            <person name="Riccardi P."/>
            <person name="McKain M.R."/>
            <person name="Kakrana A."/>
            <person name="Tang H."/>
            <person name="Ray J."/>
            <person name="Groenendijk J."/>
            <person name="Arikit S."/>
            <person name="Mathioni S.M."/>
            <person name="Nakano M."/>
            <person name="Shan H."/>
            <person name="Telgmann-Rauber A."/>
            <person name="Kanno A."/>
            <person name="Yue Z."/>
            <person name="Chen H."/>
            <person name="Li W."/>
            <person name="Chen Y."/>
            <person name="Xu X."/>
            <person name="Zhang Y."/>
            <person name="Luo S."/>
            <person name="Chen H."/>
            <person name="Gao J."/>
            <person name="Mao Z."/>
            <person name="Pires J.C."/>
            <person name="Luo M."/>
            <person name="Kudrna D."/>
            <person name="Wing R.A."/>
            <person name="Meyers B.C."/>
            <person name="Yi K."/>
            <person name="Kong H."/>
            <person name="Lavrijsen P."/>
            <person name="Sunseri F."/>
            <person name="Falavigna A."/>
            <person name="Ye Y."/>
            <person name="Leebens-Mack J.H."/>
            <person name="Chen G."/>
        </authorList>
    </citation>
    <scope>NUCLEOTIDE SEQUENCE [LARGE SCALE GENOMIC DNA]</scope>
    <source>
        <strain evidence="4">cv. DH0086</strain>
    </source>
</reference>
<evidence type="ECO:0000259" key="2">
    <source>
        <dbReference type="Pfam" id="PF01425"/>
    </source>
</evidence>
<dbReference type="PANTHER" id="PTHR42678:SF34">
    <property type="entry name" value="OS04G0183300 PROTEIN"/>
    <property type="match status" value="1"/>
</dbReference>
<gene>
    <name evidence="3" type="ORF">A4U43_C10F16630</name>
</gene>
<dbReference type="PANTHER" id="PTHR42678">
    <property type="entry name" value="AMIDASE"/>
    <property type="match status" value="1"/>
</dbReference>
<sequence>MTERKSLRAVSRSLWIAVAANMVTASLGTETDGSIICPSAANSVVGIKPTVGLTTSQGWGHPCIAETRYRRDIFDCRPICRTVSDAVRVLEAIVGFDERDAEATGAALKYIPREGYRQFLKADGLRGKRVGLLRNKFLEFPRGSIEGEIFEEHFDVMRKKGAILVDNLEIENVDTILDDNLSGRTLTLLAEFKISLNAYLSDLSLSPMRSLLDVILFNNKHGIDERVEEYGQPVFLEAQNTSGLGPTERRAIAKMAHLSKQGLERLMIEKQLDAVVTADATFTSVLAIGGYPGISVPAGYGEKGVPFGICFGGLKGSEPKLIEIAYGFEQATKARKLPMFKP</sequence>
<organism evidence="3 4">
    <name type="scientific">Asparagus officinalis</name>
    <name type="common">Garden asparagus</name>
    <dbReference type="NCBI Taxonomy" id="4686"/>
    <lineage>
        <taxon>Eukaryota</taxon>
        <taxon>Viridiplantae</taxon>
        <taxon>Streptophyta</taxon>
        <taxon>Embryophyta</taxon>
        <taxon>Tracheophyta</taxon>
        <taxon>Spermatophyta</taxon>
        <taxon>Magnoliopsida</taxon>
        <taxon>Liliopsida</taxon>
        <taxon>Asparagales</taxon>
        <taxon>Asparagaceae</taxon>
        <taxon>Asparagoideae</taxon>
        <taxon>Asparagus</taxon>
    </lineage>
</organism>
<dbReference type="EMBL" id="CM007390">
    <property type="protein sequence ID" value="ONK57101.1"/>
    <property type="molecule type" value="Genomic_DNA"/>
</dbReference>
<dbReference type="OMA" id="HFNTMRK"/>
<dbReference type="SUPFAM" id="SSF75304">
    <property type="entry name" value="Amidase signature (AS) enzymes"/>
    <property type="match status" value="1"/>
</dbReference>
<proteinExistence type="predicted"/>
<dbReference type="AlphaFoldDB" id="A0A5P1E390"/>
<dbReference type="InterPro" id="IPR036928">
    <property type="entry name" value="AS_sf"/>
</dbReference>
<dbReference type="Pfam" id="PF01425">
    <property type="entry name" value="Amidase"/>
    <property type="match status" value="1"/>
</dbReference>
<feature type="domain" description="Amidase" evidence="2">
    <location>
        <begin position="17"/>
        <end position="182"/>
    </location>
</feature>
<protein>
    <recommendedName>
        <fullName evidence="2">Amidase domain-containing protein</fullName>
    </recommendedName>
</protein>
<accession>A0A5P1E390</accession>
<dbReference type="InterPro" id="IPR023631">
    <property type="entry name" value="Amidase_dom"/>
</dbReference>
<feature type="chain" id="PRO_5024417685" description="Amidase domain-containing protein" evidence="1">
    <location>
        <begin position="29"/>
        <end position="342"/>
    </location>
</feature>
<keyword evidence="1" id="KW-0732">Signal</keyword>
<evidence type="ECO:0000256" key="1">
    <source>
        <dbReference type="SAM" id="SignalP"/>
    </source>
</evidence>
<dbReference type="Gene3D" id="3.90.1300.10">
    <property type="entry name" value="Amidase signature (AS) domain"/>
    <property type="match status" value="1"/>
</dbReference>